<evidence type="ECO:0000259" key="3">
    <source>
        <dbReference type="Pfam" id="PF00685"/>
    </source>
</evidence>
<dbReference type="KEGG" id="gbi:PG2T_01715"/>
<sequence length="303" mass="33892">MSTNPPLTRPRSVQEMLERVQHMITPQSMGRALAFQPRPSDVFIATFPKSGTTWLQQIVHGLRTGGDMEFDEITQVVPWLETALDLGLDIDGPQRAQPRAYKCHLPWPMIPKGGRYLVAVRDPGDVLVSQFHFWNGWFFEAGSVTVQDIARDLFLNEILPFNYYRHLQTWWPQRREPHTLMLCYESMLADPEAAVRRIAGFIGVPLDGALLQRVLDQSSVEFMRAHARQFDDHLLREARDAACGLPPGNTGGSKVRAGRAGANTTELTDTVRAALDAAWQQHIAGPLGIADYAALRRALETGA</sequence>
<reference evidence="5" key="1">
    <citation type="submission" date="2016-03" db="EMBL/GenBank/DDBJ databases">
        <title>Complete genome sequence of Solimmundus cernigliae, representing a novel lineage of polycyclic aromatic hydrocarbon degraders within the Gammaproteobacteria.</title>
        <authorList>
            <person name="Singleton D.R."/>
            <person name="Dickey A.N."/>
            <person name="Scholl E.H."/>
            <person name="Wright F.A."/>
            <person name="Aitken M.D."/>
        </authorList>
    </citation>
    <scope>NUCLEOTIDE SEQUENCE [LARGE SCALE GENOMIC DNA]</scope>
    <source>
        <strain evidence="5">TR3.2</strain>
    </source>
</reference>
<dbReference type="RefSeq" id="WP_068802545.1">
    <property type="nucleotide sequence ID" value="NZ_CP014671.1"/>
</dbReference>
<dbReference type="InterPro" id="IPR000863">
    <property type="entry name" value="Sulfotransferase_dom"/>
</dbReference>
<evidence type="ECO:0000313" key="4">
    <source>
        <dbReference type="EMBL" id="ANX03033.1"/>
    </source>
</evidence>
<keyword evidence="2" id="KW-0808">Transferase</keyword>
<comment type="similarity">
    <text evidence="1">Belongs to the sulfotransferase 1 family.</text>
</comment>
<dbReference type="Pfam" id="PF00685">
    <property type="entry name" value="Sulfotransfer_1"/>
    <property type="match status" value="1"/>
</dbReference>
<dbReference type="EMBL" id="CP014671">
    <property type="protein sequence ID" value="ANX03033.1"/>
    <property type="molecule type" value="Genomic_DNA"/>
</dbReference>
<keyword evidence="5" id="KW-1185">Reference proteome</keyword>
<dbReference type="GO" id="GO:0008146">
    <property type="term" value="F:sulfotransferase activity"/>
    <property type="evidence" value="ECO:0007669"/>
    <property type="project" value="InterPro"/>
</dbReference>
<dbReference type="OrthoDB" id="3399180at2"/>
<proteinExistence type="inferred from homology"/>
<dbReference type="Proteomes" id="UP000092952">
    <property type="component" value="Chromosome"/>
</dbReference>
<evidence type="ECO:0000256" key="1">
    <source>
        <dbReference type="ARBA" id="ARBA00005771"/>
    </source>
</evidence>
<dbReference type="STRING" id="1810504.PG2T_01715"/>
<dbReference type="InParanoid" id="A0A1B1YQL6"/>
<protein>
    <recommendedName>
        <fullName evidence="3">Sulfotransferase domain-containing protein</fullName>
    </recommendedName>
</protein>
<name>A0A1B1YQL6_9GAMM</name>
<gene>
    <name evidence="4" type="ORF">PG2T_01715</name>
</gene>
<evidence type="ECO:0000256" key="2">
    <source>
        <dbReference type="ARBA" id="ARBA00022679"/>
    </source>
</evidence>
<dbReference type="SUPFAM" id="SSF52540">
    <property type="entry name" value="P-loop containing nucleoside triphosphate hydrolases"/>
    <property type="match status" value="1"/>
</dbReference>
<dbReference type="InterPro" id="IPR027417">
    <property type="entry name" value="P-loop_NTPase"/>
</dbReference>
<dbReference type="Gene3D" id="3.40.50.300">
    <property type="entry name" value="P-loop containing nucleotide triphosphate hydrolases"/>
    <property type="match status" value="1"/>
</dbReference>
<evidence type="ECO:0000313" key="5">
    <source>
        <dbReference type="Proteomes" id="UP000092952"/>
    </source>
</evidence>
<dbReference type="PANTHER" id="PTHR11783">
    <property type="entry name" value="SULFOTRANSFERASE SULT"/>
    <property type="match status" value="1"/>
</dbReference>
<accession>A0A1B1YQL6</accession>
<organism evidence="4 5">
    <name type="scientific">Immundisolibacter cernigliae</name>
    <dbReference type="NCBI Taxonomy" id="1810504"/>
    <lineage>
        <taxon>Bacteria</taxon>
        <taxon>Pseudomonadati</taxon>
        <taxon>Pseudomonadota</taxon>
        <taxon>Gammaproteobacteria</taxon>
        <taxon>Immundisolibacterales</taxon>
        <taxon>Immundisolibacteraceae</taxon>
        <taxon>Immundisolibacter</taxon>
    </lineage>
</organism>
<feature type="domain" description="Sulfotransferase" evidence="3">
    <location>
        <begin position="39"/>
        <end position="284"/>
    </location>
</feature>
<dbReference type="AlphaFoldDB" id="A0A1B1YQL6"/>